<name>E6Q5P6_9ZZZZ</name>
<dbReference type="InterPro" id="IPR041208">
    <property type="entry name" value="Cap15"/>
</dbReference>
<accession>E6Q5P6</accession>
<feature type="transmembrane region" description="Helical" evidence="1">
    <location>
        <begin position="49"/>
        <end position="69"/>
    </location>
</feature>
<keyword evidence="1" id="KW-1133">Transmembrane helix</keyword>
<feature type="domain" description="CD-NTase-associated protein 15" evidence="2">
    <location>
        <begin position="81"/>
        <end position="199"/>
    </location>
</feature>
<comment type="caution">
    <text evidence="3">The sequence shown here is derived from an EMBL/GenBank/DDBJ whole genome shotgun (WGS) entry which is preliminary data.</text>
</comment>
<protein>
    <recommendedName>
        <fullName evidence="2">CD-NTase-associated protein 15 domain-containing protein</fullName>
    </recommendedName>
</protein>
<keyword evidence="1" id="KW-0472">Membrane</keyword>
<dbReference type="EMBL" id="CABO01000038">
    <property type="protein sequence ID" value="CBI02517.1"/>
    <property type="molecule type" value="Genomic_DNA"/>
</dbReference>
<dbReference type="Pfam" id="PF18153">
    <property type="entry name" value="Cap15_CD_rec"/>
    <property type="match status" value="1"/>
</dbReference>
<evidence type="ECO:0000256" key="1">
    <source>
        <dbReference type="SAM" id="Phobius"/>
    </source>
</evidence>
<evidence type="ECO:0000259" key="2">
    <source>
        <dbReference type="Pfam" id="PF18153"/>
    </source>
</evidence>
<gene>
    <name evidence="3" type="ORF">CARN4_1179</name>
</gene>
<evidence type="ECO:0000313" key="3">
    <source>
        <dbReference type="EMBL" id="CBI02517.1"/>
    </source>
</evidence>
<dbReference type="AlphaFoldDB" id="E6Q5P6"/>
<feature type="transmembrane region" description="Helical" evidence="1">
    <location>
        <begin position="18"/>
        <end position="37"/>
    </location>
</feature>
<sequence length="208" mass="23865">MSSRFYPYATDSNEREKLAYYFAVLSVIVAYCVYLIFDKLRVQIPWWTALPSPMAIYLSVQWLFSNYLWRWTLLRRLGVVKIIDLNGVYLGDLWSSHDKHTESHRCEFTVTQTWVNIAIRGRFAESRSFNMVTGISVEGTDAPRLTYEYFNEPASGSVTSMGPHRGTIWFDIIQDESGIQLDGEYYTGRGRGTTGSIRVHSAQTTKGT</sequence>
<keyword evidence="1" id="KW-0812">Transmembrane</keyword>
<reference evidence="3" key="1">
    <citation type="submission" date="2009-10" db="EMBL/GenBank/DDBJ databases">
        <title>Diversity of trophic interactions inside an arsenic-rich microbial ecosystem.</title>
        <authorList>
            <person name="Bertin P.N."/>
            <person name="Heinrich-Salmeron A."/>
            <person name="Pelletier E."/>
            <person name="Goulhen-Chollet F."/>
            <person name="Arsene-Ploetze F."/>
            <person name="Gallien S."/>
            <person name="Calteau A."/>
            <person name="Vallenet D."/>
            <person name="Casiot C."/>
            <person name="Chane-Woon-Ming B."/>
            <person name="Giloteaux L."/>
            <person name="Barakat M."/>
            <person name="Bonnefoy V."/>
            <person name="Bruneel O."/>
            <person name="Chandler M."/>
            <person name="Cleiss J."/>
            <person name="Duran R."/>
            <person name="Elbaz-Poulichet F."/>
            <person name="Fonknechten N."/>
            <person name="Lauga B."/>
            <person name="Mornico D."/>
            <person name="Ortet P."/>
            <person name="Schaeffer C."/>
            <person name="Siguier P."/>
            <person name="Alexander Thil Smith A."/>
            <person name="Van Dorsselaer A."/>
            <person name="Weissenbach J."/>
            <person name="Medigue C."/>
            <person name="Le Paslier D."/>
        </authorList>
    </citation>
    <scope>NUCLEOTIDE SEQUENCE</scope>
</reference>
<proteinExistence type="predicted"/>
<organism evidence="3">
    <name type="scientific">mine drainage metagenome</name>
    <dbReference type="NCBI Taxonomy" id="410659"/>
    <lineage>
        <taxon>unclassified sequences</taxon>
        <taxon>metagenomes</taxon>
        <taxon>ecological metagenomes</taxon>
    </lineage>
</organism>